<protein>
    <submittedName>
        <fullName evidence="2">Dethiobiotin synthetase</fullName>
    </submittedName>
</protein>
<name>I2BEH2_SHIBC</name>
<proteinExistence type="predicted"/>
<gene>
    <name evidence="2" type="ordered locus">EBL_c38980</name>
</gene>
<dbReference type="AlphaFoldDB" id="I2BEH2"/>
<dbReference type="CDD" id="cd06532">
    <property type="entry name" value="Glyco_transf_25"/>
    <property type="match status" value="1"/>
</dbReference>
<dbReference type="eggNOG" id="COG3306">
    <property type="taxonomic scope" value="Bacteria"/>
</dbReference>
<evidence type="ECO:0000313" key="2">
    <source>
        <dbReference type="EMBL" id="AFJ48926.1"/>
    </source>
</evidence>
<dbReference type="Pfam" id="PF01755">
    <property type="entry name" value="Glyco_transf_25"/>
    <property type="match status" value="1"/>
</dbReference>
<evidence type="ECO:0000259" key="1">
    <source>
        <dbReference type="Pfam" id="PF01755"/>
    </source>
</evidence>
<dbReference type="HOGENOM" id="CLU_071269_4_1_6"/>
<keyword evidence="3" id="KW-1185">Reference proteome</keyword>
<feature type="domain" description="Glycosyl transferase family 25" evidence="1">
    <location>
        <begin position="4"/>
        <end position="185"/>
    </location>
</feature>
<organism evidence="2 3">
    <name type="scientific">Shimwellia blattae (strain ATCC 29907 / DSM 4481 / JCM 1650 / NBRC 105725 / CDC 9005-74)</name>
    <name type="common">Escherichia blattae</name>
    <dbReference type="NCBI Taxonomy" id="630626"/>
    <lineage>
        <taxon>Bacteria</taxon>
        <taxon>Pseudomonadati</taxon>
        <taxon>Pseudomonadota</taxon>
        <taxon>Gammaproteobacteria</taxon>
        <taxon>Enterobacterales</taxon>
        <taxon>Enterobacteriaceae</taxon>
        <taxon>Shimwellia</taxon>
    </lineage>
</organism>
<accession>I2BEH2</accession>
<dbReference type="PATRIC" id="fig|630626.3.peg.3797"/>
<sequence length="257" mass="29360">MSIPVYVVSLKRDVARRDKICADFAAIGVEFEFFDAVDAKSPERYQVIQQARSTGRGSVMSDGEIACALSHQYLYQKLLDEGHDWVVVLEDDVIVDRRFKQFIDQISAASLAHLDKQDLVLLGGQKGLHDYPVLGLSLLSYQRLGGFTFRRVNYNEKKIRRTCCYMMNAVMAASIVDFTASYGIYHADSWKLLSQHGLINNYFLNEMIIHPKVNATNSHLEQERIESAGDKEERSAVNRNLKIARSWMRVFCSSFFK</sequence>
<reference evidence="2 3" key="1">
    <citation type="journal article" date="2012" name="J. Bacteriol.">
        <title>Complete genome sequence of the B12-producing Shimwellia blattae strain DSM 4481, isolated from a cockroach.</title>
        <authorList>
            <person name="Brzuszkiewicz E."/>
            <person name="Waschkowitz T."/>
            <person name="Wiezer A."/>
            <person name="Daniel R."/>
        </authorList>
    </citation>
    <scope>NUCLEOTIDE SEQUENCE [LARGE SCALE GENOMIC DNA]</scope>
    <source>
        <strain evidence="3">ATCC 29907 / DSM 4481 / JCM 1650 / NBRC 105725 / CDC 9005-74</strain>
    </source>
</reference>
<dbReference type="KEGG" id="ebt:EBL_c38980"/>
<dbReference type="RefSeq" id="WP_002442597.1">
    <property type="nucleotide sequence ID" value="NC_017910.1"/>
</dbReference>
<dbReference type="InterPro" id="IPR002654">
    <property type="entry name" value="Glyco_trans_25"/>
</dbReference>
<accession>K6WJ55</accession>
<dbReference type="STRING" id="630626.EBL_c38980"/>
<dbReference type="OrthoDB" id="9816113at2"/>
<dbReference type="Proteomes" id="UP000001955">
    <property type="component" value="Chromosome"/>
</dbReference>
<evidence type="ECO:0000313" key="3">
    <source>
        <dbReference type="Proteomes" id="UP000001955"/>
    </source>
</evidence>
<dbReference type="EMBL" id="CP001560">
    <property type="protein sequence ID" value="AFJ48926.1"/>
    <property type="molecule type" value="Genomic_DNA"/>
</dbReference>